<protein>
    <submittedName>
        <fullName evidence="4">Protein FAM25A</fullName>
    </submittedName>
</protein>
<reference evidence="4" key="2">
    <citation type="submission" date="2025-08" db="UniProtKB">
        <authorList>
            <consortium name="RefSeq"/>
        </authorList>
    </citation>
    <scope>IDENTIFICATION</scope>
    <source>
        <tissue evidence="4">Blood</tissue>
    </source>
</reference>
<sequence length="210" mass="22420">MLKKKAREEAVPPLLLDNFVAGNEAQNCGGHLEPQEERAQGKARNAERTWVLEGEAVGIKSFGYSLLGGLDVDGNHYPDLLVGSLADTAVLFRARPVLHVSHEVFIAPRTIDLEQPSCAGGHSVRVDLRVCFSYIAAPSSYSPIVAHVVEGVVKEVVEHAKEAGEKAIAEALKKAHETGDKVVKEVTDTVTNTVTNAVTHAAEGLGKLGQ</sequence>
<dbReference type="InterPro" id="IPR013649">
    <property type="entry name" value="Integrin_alpha_Ig-like_1"/>
</dbReference>
<feature type="domain" description="Integrin alpha first immunoglubulin-like" evidence="2">
    <location>
        <begin position="94"/>
        <end position="141"/>
    </location>
</feature>
<dbReference type="Gene3D" id="2.130.10.130">
    <property type="entry name" value="Integrin alpha, N-terminal"/>
    <property type="match status" value="1"/>
</dbReference>
<evidence type="ECO:0000313" key="4">
    <source>
        <dbReference type="RefSeq" id="XP_070478543.1"/>
    </source>
</evidence>
<proteinExistence type="predicted"/>
<evidence type="ECO:0000256" key="1">
    <source>
        <dbReference type="PROSITE-ProRule" id="PRU00803"/>
    </source>
</evidence>
<evidence type="ECO:0000313" key="3">
    <source>
        <dbReference type="Proteomes" id="UP001652662"/>
    </source>
</evidence>
<keyword evidence="3" id="KW-1185">Reference proteome</keyword>
<dbReference type="PANTHER" id="PTHR34994">
    <property type="entry name" value="PROTEIN FAM25A-RELATED"/>
    <property type="match status" value="1"/>
</dbReference>
<accession>A0ABM4PMX4</accession>
<dbReference type="Proteomes" id="UP001652662">
    <property type="component" value="Chromosome 1"/>
</dbReference>
<dbReference type="Pfam" id="PF15825">
    <property type="entry name" value="FAM25"/>
    <property type="match status" value="1"/>
</dbReference>
<dbReference type="InterPro" id="IPR028994">
    <property type="entry name" value="Integrin_alpha_N"/>
</dbReference>
<feature type="repeat" description="FG-GAP" evidence="1">
    <location>
        <begin position="48"/>
        <end position="109"/>
    </location>
</feature>
<dbReference type="PROSITE" id="PS51470">
    <property type="entry name" value="FG_GAP"/>
    <property type="match status" value="1"/>
</dbReference>
<dbReference type="InterPro" id="IPR013519">
    <property type="entry name" value="Int_alpha_beta-p"/>
</dbReference>
<reference evidence="3" key="1">
    <citation type="submission" date="2025-05" db="UniProtKB">
        <authorList>
            <consortium name="RefSeq"/>
        </authorList>
    </citation>
    <scope>NUCLEOTIDE SEQUENCE [LARGE SCALE GENOMIC DNA]</scope>
</reference>
<dbReference type="SUPFAM" id="SSF69318">
    <property type="entry name" value="Integrin alpha N-terminal domain"/>
    <property type="match status" value="1"/>
</dbReference>
<dbReference type="InterPro" id="IPR023243">
    <property type="entry name" value="FAM25"/>
</dbReference>
<dbReference type="PANTHER" id="PTHR34994:SF1">
    <property type="entry name" value="PROTEIN FAM25A-RELATED"/>
    <property type="match status" value="1"/>
</dbReference>
<dbReference type="Pfam" id="PF08441">
    <property type="entry name" value="Integrin_A_Ig_1"/>
    <property type="match status" value="1"/>
</dbReference>
<evidence type="ECO:0000259" key="2">
    <source>
        <dbReference type="Pfam" id="PF08441"/>
    </source>
</evidence>
<dbReference type="GeneID" id="103550411"/>
<dbReference type="RefSeq" id="XP_070478543.1">
    <property type="nucleotide sequence ID" value="XM_070622442.1"/>
</dbReference>
<name>A0ABM4PMX4_EQUPR</name>
<gene>
    <name evidence="4" type="primary">FAM25A</name>
</gene>
<dbReference type="PRINTS" id="PR02048">
    <property type="entry name" value="PROTEINF25"/>
</dbReference>
<organism evidence="3 4">
    <name type="scientific">Equus przewalskii</name>
    <name type="common">Przewalski's horse</name>
    <name type="synonym">Equus caballus przewalskii</name>
    <dbReference type="NCBI Taxonomy" id="9798"/>
    <lineage>
        <taxon>Eukaryota</taxon>
        <taxon>Metazoa</taxon>
        <taxon>Chordata</taxon>
        <taxon>Craniata</taxon>
        <taxon>Vertebrata</taxon>
        <taxon>Euteleostomi</taxon>
        <taxon>Mammalia</taxon>
        <taxon>Eutheria</taxon>
        <taxon>Laurasiatheria</taxon>
        <taxon>Perissodactyla</taxon>
        <taxon>Equidae</taxon>
        <taxon>Equus</taxon>
    </lineage>
</organism>